<dbReference type="HOGENOM" id="CLU_1084700_0_0_3"/>
<accession>B7KEN4</accession>
<dbReference type="OrthoDB" id="582138at2"/>
<organism evidence="1 2">
    <name type="scientific">Gloeothece citriformis (strain PCC 7424)</name>
    <name type="common">Cyanothece sp. (strain PCC 7424)</name>
    <dbReference type="NCBI Taxonomy" id="65393"/>
    <lineage>
        <taxon>Bacteria</taxon>
        <taxon>Bacillati</taxon>
        <taxon>Cyanobacteriota</taxon>
        <taxon>Cyanophyceae</taxon>
        <taxon>Oscillatoriophycideae</taxon>
        <taxon>Chroococcales</taxon>
        <taxon>Aphanothecaceae</taxon>
        <taxon>Gloeothece</taxon>
        <taxon>Gloeothece citriformis</taxon>
    </lineage>
</organism>
<dbReference type="EMBL" id="CP001291">
    <property type="protein sequence ID" value="ACK69059.1"/>
    <property type="molecule type" value="Genomic_DNA"/>
</dbReference>
<gene>
    <name evidence="1" type="ordered locus">PCC7424_0598</name>
</gene>
<evidence type="ECO:0000313" key="1">
    <source>
        <dbReference type="EMBL" id="ACK69059.1"/>
    </source>
</evidence>
<name>B7KEN4_GLOC7</name>
<dbReference type="Proteomes" id="UP000002384">
    <property type="component" value="Chromosome"/>
</dbReference>
<dbReference type="RefSeq" id="WP_012598006.1">
    <property type="nucleotide sequence ID" value="NC_011729.1"/>
</dbReference>
<proteinExistence type="predicted"/>
<keyword evidence="2" id="KW-1185">Reference proteome</keyword>
<dbReference type="KEGG" id="cyc:PCC7424_0598"/>
<sequence>MFYLARFMDVREEMLNHYQRWNIELDEEEEFKKFKNRLINKIEKIFLIIHDPTSDKLYEEFLNLMGKRVTQIDKISSKIGTIPSLRSVIEPNSDFKFILYDKIDDAKTVQDLATVLQVLFLTVKKIIPSKIDEFYNAVKYAVRNSPLRIIEITKNNNSIVIYPAGSKLLDEGVVNDVLGGLENYPKVAKDFEEALKIYLSKETSKYRNLLDNLRVALEQLLKTILNNDKSLENQKNILLPWIKDKGLNKQVVNLYQ</sequence>
<dbReference type="AlphaFoldDB" id="B7KEN4"/>
<evidence type="ECO:0000313" key="2">
    <source>
        <dbReference type="Proteomes" id="UP000002384"/>
    </source>
</evidence>
<reference evidence="2" key="1">
    <citation type="journal article" date="2011" name="MBio">
        <title>Novel metabolic attributes of the genus Cyanothece, comprising a group of unicellular nitrogen-fixing Cyanobacteria.</title>
        <authorList>
            <person name="Bandyopadhyay A."/>
            <person name="Elvitigala T."/>
            <person name="Welsh E."/>
            <person name="Stockel J."/>
            <person name="Liberton M."/>
            <person name="Min H."/>
            <person name="Sherman L.A."/>
            <person name="Pakrasi H.B."/>
        </authorList>
    </citation>
    <scope>NUCLEOTIDE SEQUENCE [LARGE SCALE GENOMIC DNA]</scope>
    <source>
        <strain evidence="2">PCC 7424</strain>
    </source>
</reference>
<protein>
    <submittedName>
        <fullName evidence="1">Uncharacterized protein</fullName>
    </submittedName>
</protein>